<accession>A0ABR6NGR6</accession>
<dbReference type="SUPFAM" id="SSF51197">
    <property type="entry name" value="Clavaminate synthase-like"/>
    <property type="match status" value="1"/>
</dbReference>
<evidence type="ECO:0000256" key="2">
    <source>
        <dbReference type="ARBA" id="ARBA00022964"/>
    </source>
</evidence>
<evidence type="ECO:0000259" key="4">
    <source>
        <dbReference type="Pfam" id="PF05118"/>
    </source>
</evidence>
<dbReference type="Pfam" id="PF05118">
    <property type="entry name" value="Asp_Arg_Hydrox"/>
    <property type="match status" value="1"/>
</dbReference>
<dbReference type="Gene3D" id="2.60.120.330">
    <property type="entry name" value="B-lactam Antibiotic, Isopenicillin N Synthase, Chain"/>
    <property type="match status" value="1"/>
</dbReference>
<reference evidence="5 6" key="1">
    <citation type="submission" date="2020-08" db="EMBL/GenBank/DDBJ databases">
        <title>Exploring microbial biodiversity for novel pathways involved in the catabolism of aromatic compounds derived from lignin.</title>
        <authorList>
            <person name="Elkins J."/>
        </authorList>
    </citation>
    <scope>NUCLEOTIDE SEQUENCE [LARGE SCALE GENOMIC DNA]</scope>
    <source>
        <strain evidence="5 6">B1D3A</strain>
    </source>
</reference>
<organism evidence="5 6">
    <name type="scientific">Sphingobium lignivorans</name>
    <dbReference type="NCBI Taxonomy" id="2735886"/>
    <lineage>
        <taxon>Bacteria</taxon>
        <taxon>Pseudomonadati</taxon>
        <taxon>Pseudomonadota</taxon>
        <taxon>Alphaproteobacteria</taxon>
        <taxon>Sphingomonadales</taxon>
        <taxon>Sphingomonadaceae</taxon>
        <taxon>Sphingobium</taxon>
    </lineage>
</organism>
<dbReference type="Proteomes" id="UP001138540">
    <property type="component" value="Unassembled WGS sequence"/>
</dbReference>
<keyword evidence="2" id="KW-0223">Dioxygenase</keyword>
<name>A0ABR6NGR6_9SPHN</name>
<evidence type="ECO:0000256" key="3">
    <source>
        <dbReference type="ARBA" id="ARBA00023002"/>
    </source>
</evidence>
<gene>
    <name evidence="5" type="ORF">HNP60_001348</name>
</gene>
<dbReference type="InterPro" id="IPR027443">
    <property type="entry name" value="IPNS-like_sf"/>
</dbReference>
<proteinExistence type="inferred from homology"/>
<dbReference type="Gene3D" id="1.25.40.10">
    <property type="entry name" value="Tetratricopeptide repeat domain"/>
    <property type="match status" value="1"/>
</dbReference>
<keyword evidence="3" id="KW-0560">Oxidoreductase</keyword>
<evidence type="ECO:0000313" key="6">
    <source>
        <dbReference type="Proteomes" id="UP001138540"/>
    </source>
</evidence>
<keyword evidence="6" id="KW-1185">Reference proteome</keyword>
<protein>
    <submittedName>
        <fullName evidence="5">Aspartyl/asparaginyl beta-hydroxylase (Cupin superfamily)</fullName>
    </submittedName>
</protein>
<dbReference type="PANTHER" id="PTHR46332">
    <property type="entry name" value="ASPARTATE BETA-HYDROXYLASE DOMAIN-CONTAINING PROTEIN 2"/>
    <property type="match status" value="1"/>
</dbReference>
<dbReference type="RefSeq" id="WP_184151685.1">
    <property type="nucleotide sequence ID" value="NZ_JACHKA010000001.1"/>
</dbReference>
<comment type="similarity">
    <text evidence="1">Belongs to the aspartyl/asparaginyl beta-hydroxylase family.</text>
</comment>
<dbReference type="PANTHER" id="PTHR46332:SF5">
    <property type="entry name" value="ASPARTATE BETA-HYDROXYLASE DOMAIN CONTAINING 2"/>
    <property type="match status" value="1"/>
</dbReference>
<comment type="caution">
    <text evidence="5">The sequence shown here is derived from an EMBL/GenBank/DDBJ whole genome shotgun (WGS) entry which is preliminary data.</text>
</comment>
<dbReference type="InterPro" id="IPR007803">
    <property type="entry name" value="Asp/Arg/Pro-Hydrxlase"/>
</dbReference>
<evidence type="ECO:0000313" key="5">
    <source>
        <dbReference type="EMBL" id="MBB5985374.1"/>
    </source>
</evidence>
<evidence type="ECO:0000256" key="1">
    <source>
        <dbReference type="ARBA" id="ARBA00007730"/>
    </source>
</evidence>
<sequence length="373" mass="40718">MATAQPGERAVVEALRAGRVAEARAMLADMADPPPMLLAHACARAGDVEGEIAALASILAREPRQLQALLAMGEAQQKAGDRRAATSFFRTALAQAGVSAVPPALHPLLERARTHVAENSDHFSTHLEARIGDVASASPRVRHAVDLVLGRVTLYLQQPNMFYFPGLPQRYFYERAEFPWAAEMESRTPALRAELEAALADDVGFTPYVQTSAARPPANNPLRDDPRWSSFYFLRDGEVVAEHAARCPATMDALTLPDLARVPGRGPLAIWSMLRPGTHIEPHTGLLNTRLICHLPLIVPPGCGFRCGSEQRAWEEGKLLIFDDSVEHEAWNRGSALRVVLLFDIWRPELSAEERAAVSVILSAIEGLDLSQG</sequence>
<feature type="domain" description="Aspartyl/asparaginy/proline hydroxylase" evidence="4">
    <location>
        <begin position="187"/>
        <end position="348"/>
    </location>
</feature>
<dbReference type="EMBL" id="JACHKA010000001">
    <property type="protein sequence ID" value="MBB5985374.1"/>
    <property type="molecule type" value="Genomic_DNA"/>
</dbReference>
<dbReference type="InterPro" id="IPR051821">
    <property type="entry name" value="Asp/Asn_beta-hydroxylase"/>
</dbReference>
<dbReference type="InterPro" id="IPR011990">
    <property type="entry name" value="TPR-like_helical_dom_sf"/>
</dbReference>